<dbReference type="GO" id="GO:0005886">
    <property type="term" value="C:plasma membrane"/>
    <property type="evidence" value="ECO:0007669"/>
    <property type="project" value="UniProtKB-SubCell"/>
</dbReference>
<evidence type="ECO:0000256" key="6">
    <source>
        <dbReference type="ARBA" id="ARBA00023136"/>
    </source>
</evidence>
<evidence type="ECO:0000313" key="9">
    <source>
        <dbReference type="Proteomes" id="UP000198638"/>
    </source>
</evidence>
<dbReference type="InterPro" id="IPR001991">
    <property type="entry name" value="Na-dicarboxylate_symporter"/>
</dbReference>
<feature type="transmembrane region" description="Helical" evidence="7">
    <location>
        <begin position="370"/>
        <end position="392"/>
    </location>
</feature>
<dbReference type="GO" id="GO:0015293">
    <property type="term" value="F:symporter activity"/>
    <property type="evidence" value="ECO:0007669"/>
    <property type="project" value="UniProtKB-KW"/>
</dbReference>
<evidence type="ECO:0000313" key="8">
    <source>
        <dbReference type="EMBL" id="SEA61699.1"/>
    </source>
</evidence>
<feature type="transmembrane region" description="Helical" evidence="7">
    <location>
        <begin position="205"/>
        <end position="226"/>
    </location>
</feature>
<protein>
    <submittedName>
        <fullName evidence="8">Na+/H+-dicarboxylate symporter</fullName>
    </submittedName>
</protein>
<evidence type="ECO:0000256" key="4">
    <source>
        <dbReference type="ARBA" id="ARBA00022692"/>
    </source>
</evidence>
<dbReference type="RefSeq" id="WP_090531965.1">
    <property type="nucleotide sequence ID" value="NZ_FNRQ01000002.1"/>
</dbReference>
<feature type="transmembrane region" description="Helical" evidence="7">
    <location>
        <begin position="164"/>
        <end position="184"/>
    </location>
</feature>
<dbReference type="Pfam" id="PF00375">
    <property type="entry name" value="SDF"/>
    <property type="match status" value="1"/>
</dbReference>
<keyword evidence="6 7" id="KW-0472">Membrane</keyword>
<keyword evidence="3" id="KW-1003">Cell membrane</keyword>
<evidence type="ECO:0000256" key="2">
    <source>
        <dbReference type="ARBA" id="ARBA00022448"/>
    </source>
</evidence>
<dbReference type="InterPro" id="IPR036458">
    <property type="entry name" value="Na:dicarbo_symporter_sf"/>
</dbReference>
<keyword evidence="9" id="KW-1185">Reference proteome</keyword>
<comment type="subcellular location">
    <subcellularLocation>
        <location evidence="1">Cell membrane</location>
        <topology evidence="1">Multi-pass membrane protein</topology>
    </subcellularLocation>
</comment>
<gene>
    <name evidence="8" type="ORF">SAMN05192564_102389</name>
</gene>
<evidence type="ECO:0000256" key="7">
    <source>
        <dbReference type="SAM" id="Phobius"/>
    </source>
</evidence>
<keyword evidence="2" id="KW-0813">Transport</keyword>
<feature type="transmembrane region" description="Helical" evidence="7">
    <location>
        <begin position="310"/>
        <end position="335"/>
    </location>
</feature>
<dbReference type="SUPFAM" id="SSF118215">
    <property type="entry name" value="Proton glutamate symport protein"/>
    <property type="match status" value="1"/>
</dbReference>
<sequence>MNVLKKLSNSAPGLLLCLVAGGVTGAVAEGPSTFAWVVGQLYLAVVNMAAVPLLVVATFFGLRQVLALPRPAVRVGTILAVAVVLVALAAAGGTMLGLLATPGAQLSHEARSQLGTLVLNSTGSGGEVPMRLFAGAVADALPSRIGFALNDIVPDNFYRVLAQGHTLGILTGTILFGMAFAALSREQSGMLTNVFEGIYRALEHVIEYANLLIPVLAFGTAAHLTMHTQRATVFAMGSFLLDFLGLALLLCVVAIAVMARIARLPFLRVLADLKAPLLVGLTSGSATAPIPHTIEAMSVRLGFSRGVVELVVPLGSVFVRAGSALYFALATVFVANLYDRPIGPSDIVLIAVGSTVAAILSSGQNGLGTVAYAAVVLSALQLPVEAAGALFIAIDLICDGPRNVLSLVSTCAVVALVSAGLPSERVAPAELMPSDPRGAVLTFSFSRAQLALATGCALMAASLIVLMGIGVGAR</sequence>
<feature type="transmembrane region" description="Helical" evidence="7">
    <location>
        <begin position="232"/>
        <end position="257"/>
    </location>
</feature>
<proteinExistence type="predicted"/>
<name>A0A1H4CMZ8_9BURK</name>
<feature type="transmembrane region" description="Helical" evidence="7">
    <location>
        <begin position="450"/>
        <end position="473"/>
    </location>
</feature>
<organism evidence="8 9">
    <name type="scientific">Paraburkholderia sartisoli</name>
    <dbReference type="NCBI Taxonomy" id="83784"/>
    <lineage>
        <taxon>Bacteria</taxon>
        <taxon>Pseudomonadati</taxon>
        <taxon>Pseudomonadota</taxon>
        <taxon>Betaproteobacteria</taxon>
        <taxon>Burkholderiales</taxon>
        <taxon>Burkholderiaceae</taxon>
        <taxon>Paraburkholderia</taxon>
    </lineage>
</organism>
<evidence type="ECO:0000256" key="3">
    <source>
        <dbReference type="ARBA" id="ARBA00022475"/>
    </source>
</evidence>
<reference evidence="9" key="1">
    <citation type="submission" date="2016-10" db="EMBL/GenBank/DDBJ databases">
        <authorList>
            <person name="Varghese N."/>
            <person name="Submissions S."/>
        </authorList>
    </citation>
    <scope>NUCLEOTIDE SEQUENCE [LARGE SCALE GENOMIC DNA]</scope>
    <source>
        <strain evidence="9">LMG 24000</strain>
    </source>
</reference>
<feature type="transmembrane region" description="Helical" evidence="7">
    <location>
        <begin position="74"/>
        <end position="99"/>
    </location>
</feature>
<evidence type="ECO:0000256" key="1">
    <source>
        <dbReference type="ARBA" id="ARBA00004651"/>
    </source>
</evidence>
<dbReference type="OrthoDB" id="9766690at2"/>
<accession>A0A1H4CMZ8</accession>
<feature type="transmembrane region" description="Helical" evidence="7">
    <location>
        <begin position="347"/>
        <end position="364"/>
    </location>
</feature>
<keyword evidence="5 7" id="KW-1133">Transmembrane helix</keyword>
<keyword evidence="4 7" id="KW-0812">Transmembrane</keyword>
<dbReference type="PRINTS" id="PR00173">
    <property type="entry name" value="EDTRNSPORT"/>
</dbReference>
<dbReference type="PANTHER" id="PTHR42865">
    <property type="entry name" value="PROTON/GLUTAMATE-ASPARTATE SYMPORTER"/>
    <property type="match status" value="1"/>
</dbReference>
<dbReference type="AlphaFoldDB" id="A0A1H4CMZ8"/>
<dbReference type="EMBL" id="FNRQ01000002">
    <property type="protein sequence ID" value="SEA61699.1"/>
    <property type="molecule type" value="Genomic_DNA"/>
</dbReference>
<dbReference type="Proteomes" id="UP000198638">
    <property type="component" value="Unassembled WGS sequence"/>
</dbReference>
<feature type="transmembrane region" description="Helical" evidence="7">
    <location>
        <begin position="41"/>
        <end position="62"/>
    </location>
</feature>
<dbReference type="STRING" id="83784.SAMN05192564_102389"/>
<dbReference type="PANTHER" id="PTHR42865:SF7">
    <property type="entry name" value="PROTON_GLUTAMATE-ASPARTATE SYMPORTER"/>
    <property type="match status" value="1"/>
</dbReference>
<dbReference type="Gene3D" id="1.10.3860.10">
    <property type="entry name" value="Sodium:dicarboxylate symporter"/>
    <property type="match status" value="1"/>
</dbReference>
<evidence type="ECO:0000256" key="5">
    <source>
        <dbReference type="ARBA" id="ARBA00022989"/>
    </source>
</evidence>